<dbReference type="InterPro" id="IPR018841">
    <property type="entry name" value="DUF2442"/>
</dbReference>
<comment type="caution">
    <text evidence="1">The sequence shown here is derived from an EMBL/GenBank/DDBJ whole genome shotgun (WGS) entry which is preliminary data.</text>
</comment>
<dbReference type="Proteomes" id="UP000310168">
    <property type="component" value="Unassembled WGS sequence"/>
</dbReference>
<dbReference type="Gene3D" id="3.30.2020.10">
    <property type="entry name" value="NE0471-like N-terminal domain"/>
    <property type="match status" value="1"/>
</dbReference>
<reference evidence="1 2" key="1">
    <citation type="journal article" date="2019" name="Anaerobe">
        <title>Brachyspira catarrhinii sp. nov., an anaerobic intestinal spirochaete isolated from vervet monkeys may have been misidentified as Brachyspira aalborgi in previous studies.</title>
        <authorList>
            <person name="Phillips N.D."/>
            <person name="La T."/>
            <person name="Hampson D.J."/>
        </authorList>
    </citation>
    <scope>NUCLEOTIDE SEQUENCE [LARGE SCALE GENOMIC DNA]</scope>
    <source>
        <strain evidence="1 2">Z12</strain>
    </source>
</reference>
<keyword evidence="2" id="KW-1185">Reference proteome</keyword>
<dbReference type="EMBL" id="SJDU01000472">
    <property type="protein sequence ID" value="TKZ28945.1"/>
    <property type="molecule type" value="Genomic_DNA"/>
</dbReference>
<dbReference type="RefSeq" id="WP_137999248.1">
    <property type="nucleotide sequence ID" value="NZ_SJDU01000472.1"/>
</dbReference>
<dbReference type="InterPro" id="IPR036782">
    <property type="entry name" value="NE0471-like_N"/>
</dbReference>
<proteinExistence type="predicted"/>
<protein>
    <submittedName>
        <fullName evidence="1">DUF2442 domain-containing protein</fullName>
    </submittedName>
</protein>
<name>A0ABY2TQP4_9SPIR</name>
<organism evidence="1 2">
    <name type="scientific">Brachyspira catarrhinii</name>
    <dbReference type="NCBI Taxonomy" id="2528966"/>
    <lineage>
        <taxon>Bacteria</taxon>
        <taxon>Pseudomonadati</taxon>
        <taxon>Spirochaetota</taxon>
        <taxon>Spirochaetia</taxon>
        <taxon>Brachyspirales</taxon>
        <taxon>Brachyspiraceae</taxon>
        <taxon>Brachyspira</taxon>
    </lineage>
</organism>
<evidence type="ECO:0000313" key="2">
    <source>
        <dbReference type="Proteomes" id="UP000310168"/>
    </source>
</evidence>
<dbReference type="SUPFAM" id="SSF143880">
    <property type="entry name" value="NE0471 N-terminal domain-like"/>
    <property type="match status" value="1"/>
</dbReference>
<evidence type="ECO:0000313" key="1">
    <source>
        <dbReference type="EMBL" id="TKZ28945.1"/>
    </source>
</evidence>
<accession>A0ABY2TQP4</accession>
<sequence>MLFHKIKNVEALDNLTLQVLFENGEKRFYDLNKLIEANKDFEILKNNNDLFKLVKVDIQGYGVYWNDYLDISCDEIYYCK</sequence>
<dbReference type="Pfam" id="PF10387">
    <property type="entry name" value="DUF2442"/>
    <property type="match status" value="1"/>
</dbReference>
<gene>
    <name evidence="1" type="ORF">EZH24_11590</name>
</gene>